<evidence type="ECO:0000259" key="9">
    <source>
        <dbReference type="PROSITE" id="PS50111"/>
    </source>
</evidence>
<organism evidence="11 12">
    <name type="scientific">Paenibacillus silagei</name>
    <dbReference type="NCBI Taxonomy" id="1670801"/>
    <lineage>
        <taxon>Bacteria</taxon>
        <taxon>Bacillati</taxon>
        <taxon>Bacillota</taxon>
        <taxon>Bacilli</taxon>
        <taxon>Bacillales</taxon>
        <taxon>Paenibacillaceae</taxon>
        <taxon>Paenibacillus</taxon>
    </lineage>
</organism>
<dbReference type="Pfam" id="PF00672">
    <property type="entry name" value="HAMP"/>
    <property type="match status" value="1"/>
</dbReference>
<dbReference type="EMBL" id="JAGGLV010000001">
    <property type="protein sequence ID" value="MBP2110079.1"/>
    <property type="molecule type" value="Genomic_DNA"/>
</dbReference>
<evidence type="ECO:0000256" key="6">
    <source>
        <dbReference type="PROSITE-ProRule" id="PRU00284"/>
    </source>
</evidence>
<keyword evidence="3 8" id="KW-0472">Membrane</keyword>
<feature type="domain" description="HAMP" evidence="10">
    <location>
        <begin position="301"/>
        <end position="353"/>
    </location>
</feature>
<dbReference type="Gene3D" id="3.30.450.20">
    <property type="entry name" value="PAS domain"/>
    <property type="match status" value="2"/>
</dbReference>
<name>A0ABS4NKZ9_9BACL</name>
<dbReference type="CDD" id="cd11386">
    <property type="entry name" value="MCP_signal"/>
    <property type="match status" value="1"/>
</dbReference>
<dbReference type="InterPro" id="IPR003660">
    <property type="entry name" value="HAMP_dom"/>
</dbReference>
<evidence type="ECO:0000259" key="10">
    <source>
        <dbReference type="PROSITE" id="PS50885"/>
    </source>
</evidence>
<evidence type="ECO:0000256" key="4">
    <source>
        <dbReference type="ARBA" id="ARBA00023224"/>
    </source>
</evidence>
<sequence>MNKKVRLNIRTKLITTYLLVLLVPSIIIGWLTYQSASSNIGEQLTNNAQESVVAVNQIISSNIQSKIDDILYFAGQLPADSINNEAAGLAAPALENRLREYAALHPDVLDIYAGTSKGKSIRAAELELPEGYDPRKENTYINALKKGSGTVISPVFQTVNGESAIAVSAVLAGGDGVVSLDLNLSSLAGMTDIKVGQEGYILIIDSSKKFLVHPTEAIGAESSLEFVKQMFGSESGSFDYVYKDAPKKMTFMVNELTGWRIGGTISLNEITQATSGIRETVWLVISVSVLLALVLIYFNIASILKPLIRLRKATERIAGGDLSEDIGEFRGDEIGLLAGNFRLMVENLRQMIIGVQTMTDNVSFSAEQLSAGAEQTTKAIEHVTVAIQEVAAGTQQQVGSVHKGMASTAATTTEVAHISEFMQQVSVMMDKTSLSASEGNDSVISVVDKINGIHETVEEMGKVIDQLSERVGQIQGITGVISGISRQTNLLALNASIEAARAGEQGRGFAVVASEVRKLAEESGKSASLISEQVASIHSEMLRATASMEDAKTKVMDGIMAVDTTGRSFSRIRRAIKGAAETIGGMNEGVQTLTAEADSLDQAINEIRGITEAAAGSTETISAAAQQQLASVEEIASSSADLSRQADELQQLVGRFKLYPGNQAPAAPEAVKPGENLAGDQQNS</sequence>
<evidence type="ECO:0000256" key="1">
    <source>
        <dbReference type="ARBA" id="ARBA00004236"/>
    </source>
</evidence>
<dbReference type="InterPro" id="IPR004089">
    <property type="entry name" value="MCPsignal_dom"/>
</dbReference>
<comment type="subcellular location">
    <subcellularLocation>
        <location evidence="1">Cell membrane</location>
    </subcellularLocation>
</comment>
<dbReference type="PROSITE" id="PS50111">
    <property type="entry name" value="CHEMOTAXIS_TRANSDUC_2"/>
    <property type="match status" value="1"/>
</dbReference>
<proteinExistence type="inferred from homology"/>
<dbReference type="Pfam" id="PF17201">
    <property type="entry name" value="Cache_3-Cache_2"/>
    <property type="match status" value="1"/>
</dbReference>
<keyword evidence="8" id="KW-0812">Transmembrane</keyword>
<evidence type="ECO:0000256" key="5">
    <source>
        <dbReference type="ARBA" id="ARBA00029447"/>
    </source>
</evidence>
<feature type="region of interest" description="Disordered" evidence="7">
    <location>
        <begin position="662"/>
        <end position="684"/>
    </location>
</feature>
<dbReference type="Gene3D" id="6.10.340.10">
    <property type="match status" value="1"/>
</dbReference>
<dbReference type="Gene3D" id="1.10.287.950">
    <property type="entry name" value="Methyl-accepting chemotaxis protein"/>
    <property type="match status" value="1"/>
</dbReference>
<dbReference type="CDD" id="cd06225">
    <property type="entry name" value="HAMP"/>
    <property type="match status" value="1"/>
</dbReference>
<dbReference type="InterPro" id="IPR033462">
    <property type="entry name" value="Cache_3-Cache_2"/>
</dbReference>
<dbReference type="SMART" id="SM00283">
    <property type="entry name" value="MA"/>
    <property type="match status" value="1"/>
</dbReference>
<dbReference type="Proteomes" id="UP000773462">
    <property type="component" value="Unassembled WGS sequence"/>
</dbReference>
<keyword evidence="4 6" id="KW-0807">Transducer</keyword>
<feature type="transmembrane region" description="Helical" evidence="8">
    <location>
        <begin position="12"/>
        <end position="33"/>
    </location>
</feature>
<gene>
    <name evidence="11" type="ORF">J2Z70_000218</name>
</gene>
<evidence type="ECO:0000256" key="8">
    <source>
        <dbReference type="SAM" id="Phobius"/>
    </source>
</evidence>
<evidence type="ECO:0000313" key="12">
    <source>
        <dbReference type="Proteomes" id="UP000773462"/>
    </source>
</evidence>
<accession>A0ABS4NKZ9</accession>
<dbReference type="CDD" id="cd18773">
    <property type="entry name" value="PDC1_HK_sensor"/>
    <property type="match status" value="1"/>
</dbReference>
<evidence type="ECO:0000256" key="3">
    <source>
        <dbReference type="ARBA" id="ARBA00023136"/>
    </source>
</evidence>
<keyword evidence="8" id="KW-1133">Transmembrane helix</keyword>
<dbReference type="PANTHER" id="PTHR32089">
    <property type="entry name" value="METHYL-ACCEPTING CHEMOTAXIS PROTEIN MCPB"/>
    <property type="match status" value="1"/>
</dbReference>
<dbReference type="SMART" id="SM00304">
    <property type="entry name" value="HAMP"/>
    <property type="match status" value="1"/>
</dbReference>
<feature type="transmembrane region" description="Helical" evidence="8">
    <location>
        <begin position="281"/>
        <end position="304"/>
    </location>
</feature>
<evidence type="ECO:0000313" key="11">
    <source>
        <dbReference type="EMBL" id="MBP2110079.1"/>
    </source>
</evidence>
<evidence type="ECO:0000256" key="2">
    <source>
        <dbReference type="ARBA" id="ARBA00022475"/>
    </source>
</evidence>
<dbReference type="CDD" id="cd12912">
    <property type="entry name" value="PDC2_MCP_like"/>
    <property type="match status" value="1"/>
</dbReference>
<feature type="domain" description="Methyl-accepting transducer" evidence="9">
    <location>
        <begin position="372"/>
        <end position="643"/>
    </location>
</feature>
<dbReference type="PANTHER" id="PTHR32089:SF114">
    <property type="entry name" value="METHYL-ACCEPTING CHEMOTAXIS PROTEIN MCPB"/>
    <property type="match status" value="1"/>
</dbReference>
<reference evidence="11 12" key="1">
    <citation type="submission" date="2021-03" db="EMBL/GenBank/DDBJ databases">
        <title>Genomic Encyclopedia of Type Strains, Phase IV (KMG-IV): sequencing the most valuable type-strain genomes for metagenomic binning, comparative biology and taxonomic classification.</title>
        <authorList>
            <person name="Goeker M."/>
        </authorList>
    </citation>
    <scope>NUCLEOTIDE SEQUENCE [LARGE SCALE GENOMIC DNA]</scope>
    <source>
        <strain evidence="11 12">DSM 101953</strain>
    </source>
</reference>
<dbReference type="PROSITE" id="PS50885">
    <property type="entry name" value="HAMP"/>
    <property type="match status" value="1"/>
</dbReference>
<dbReference type="Pfam" id="PF00015">
    <property type="entry name" value="MCPsignal"/>
    <property type="match status" value="1"/>
</dbReference>
<comment type="caution">
    <text evidence="11">The sequence shown here is derived from an EMBL/GenBank/DDBJ whole genome shotgun (WGS) entry which is preliminary data.</text>
</comment>
<keyword evidence="2" id="KW-1003">Cell membrane</keyword>
<dbReference type="RefSeq" id="WP_209868545.1">
    <property type="nucleotide sequence ID" value="NZ_JAGGLV010000001.1"/>
</dbReference>
<protein>
    <submittedName>
        <fullName evidence="11">Methyl-accepting chemotaxis protein</fullName>
    </submittedName>
</protein>
<keyword evidence="12" id="KW-1185">Reference proteome</keyword>
<evidence type="ECO:0000256" key="7">
    <source>
        <dbReference type="SAM" id="MobiDB-lite"/>
    </source>
</evidence>
<comment type="similarity">
    <text evidence="5">Belongs to the methyl-accepting chemotaxis (MCP) protein family.</text>
</comment>
<dbReference type="SUPFAM" id="SSF58104">
    <property type="entry name" value="Methyl-accepting chemotaxis protein (MCP) signaling domain"/>
    <property type="match status" value="1"/>
</dbReference>